<evidence type="ECO:0000256" key="4">
    <source>
        <dbReference type="ARBA" id="ARBA00012838"/>
    </source>
</evidence>
<keyword evidence="11" id="KW-0694">RNA-binding</keyword>
<evidence type="ECO:0000256" key="14">
    <source>
        <dbReference type="ARBA" id="ARBA00030904"/>
    </source>
</evidence>
<keyword evidence="8 17" id="KW-0436">Ligase</keyword>
<sequence>MSENVIKYEDFAKLDLRIGTIKSAERISGSKKLIKLLVDLGELGERQIVAGIGEKYEPAQLVGKQIVVVANLAPKKLMGHVSQGMLLAAGCDDGVPVLLSPIEPVKNGSKVC</sequence>
<evidence type="ECO:0000256" key="7">
    <source>
        <dbReference type="ARBA" id="ARBA00022555"/>
    </source>
</evidence>
<dbReference type="InterPro" id="IPR002547">
    <property type="entry name" value="tRNA-bd_dom"/>
</dbReference>
<evidence type="ECO:0000256" key="13">
    <source>
        <dbReference type="ARBA" id="ARBA00023146"/>
    </source>
</evidence>
<dbReference type="Pfam" id="PF01588">
    <property type="entry name" value="tRNA_bind"/>
    <property type="match status" value="1"/>
</dbReference>
<keyword evidence="13" id="KW-0030">Aminoacyl-tRNA synthetase</keyword>
<feature type="domain" description="TRNA-binding" evidence="16">
    <location>
        <begin position="10"/>
        <end position="112"/>
    </location>
</feature>
<comment type="caution">
    <text evidence="17">The sequence shown here is derived from an EMBL/GenBank/DDBJ whole genome shotgun (WGS) entry which is preliminary data.</text>
</comment>
<dbReference type="InterPro" id="IPR012340">
    <property type="entry name" value="NA-bd_OB-fold"/>
</dbReference>
<dbReference type="GO" id="GO:0005524">
    <property type="term" value="F:ATP binding"/>
    <property type="evidence" value="ECO:0007669"/>
    <property type="project" value="UniProtKB-KW"/>
</dbReference>
<accession>A0A7C1E286</accession>
<dbReference type="SUPFAM" id="SSF50249">
    <property type="entry name" value="Nucleic acid-binding proteins"/>
    <property type="match status" value="1"/>
</dbReference>
<comment type="function">
    <text evidence="1">Is required not only for elongation of protein synthesis but also for the initiation of all mRNA translation through initiator tRNA(fMet) aminoacylation.</text>
</comment>
<dbReference type="EMBL" id="DSDY01000171">
    <property type="protein sequence ID" value="HDS11099.1"/>
    <property type="molecule type" value="Genomic_DNA"/>
</dbReference>
<evidence type="ECO:0000256" key="9">
    <source>
        <dbReference type="ARBA" id="ARBA00022741"/>
    </source>
</evidence>
<reference evidence="17" key="1">
    <citation type="journal article" date="2020" name="mSystems">
        <title>Genome- and Community-Level Interaction Insights into Carbon Utilization and Element Cycling Functions of Hydrothermarchaeota in Hydrothermal Sediment.</title>
        <authorList>
            <person name="Zhou Z."/>
            <person name="Liu Y."/>
            <person name="Xu W."/>
            <person name="Pan J."/>
            <person name="Luo Z.H."/>
            <person name="Li M."/>
        </authorList>
    </citation>
    <scope>NUCLEOTIDE SEQUENCE [LARGE SCALE GENOMIC DNA]</scope>
    <source>
        <strain evidence="17">SpSt-123</strain>
    </source>
</reference>
<keyword evidence="12" id="KW-0648">Protein biosynthesis</keyword>
<evidence type="ECO:0000256" key="8">
    <source>
        <dbReference type="ARBA" id="ARBA00022598"/>
    </source>
</evidence>
<keyword evidence="7" id="KW-0820">tRNA-binding</keyword>
<dbReference type="PANTHER" id="PTHR11586">
    <property type="entry name" value="TRNA-AMINOACYLATION COFACTOR ARC1 FAMILY MEMBER"/>
    <property type="match status" value="1"/>
</dbReference>
<evidence type="ECO:0000256" key="10">
    <source>
        <dbReference type="ARBA" id="ARBA00022840"/>
    </source>
</evidence>
<dbReference type="InterPro" id="IPR004495">
    <property type="entry name" value="Met-tRNA-synth_bsu_C"/>
</dbReference>
<dbReference type="GO" id="GO:0005737">
    <property type="term" value="C:cytoplasm"/>
    <property type="evidence" value="ECO:0007669"/>
    <property type="project" value="UniProtKB-SubCell"/>
</dbReference>
<evidence type="ECO:0000256" key="11">
    <source>
        <dbReference type="ARBA" id="ARBA00022884"/>
    </source>
</evidence>
<evidence type="ECO:0000256" key="12">
    <source>
        <dbReference type="ARBA" id="ARBA00022917"/>
    </source>
</evidence>
<keyword evidence="6" id="KW-0963">Cytoplasm</keyword>
<dbReference type="NCBIfam" id="TIGR00399">
    <property type="entry name" value="metG_C_term"/>
    <property type="match status" value="1"/>
</dbReference>
<evidence type="ECO:0000259" key="16">
    <source>
        <dbReference type="PROSITE" id="PS50886"/>
    </source>
</evidence>
<dbReference type="GO" id="GO:0006431">
    <property type="term" value="P:methionyl-tRNA aminoacylation"/>
    <property type="evidence" value="ECO:0007669"/>
    <property type="project" value="InterPro"/>
</dbReference>
<protein>
    <recommendedName>
        <fullName evidence="5">Methionine--tRNA ligase</fullName>
        <ecNumber evidence="4">6.1.1.10</ecNumber>
    </recommendedName>
    <alternativeName>
        <fullName evidence="14">Methionyl-tRNA synthetase</fullName>
    </alternativeName>
</protein>
<gene>
    <name evidence="17" type="primary">metG</name>
    <name evidence="17" type="ORF">ENO04_05770</name>
</gene>
<evidence type="ECO:0000256" key="15">
    <source>
        <dbReference type="ARBA" id="ARBA00047364"/>
    </source>
</evidence>
<organism evidence="17">
    <name type="scientific">Fervidicoccus fontis</name>
    <dbReference type="NCBI Taxonomy" id="683846"/>
    <lineage>
        <taxon>Archaea</taxon>
        <taxon>Thermoproteota</taxon>
        <taxon>Thermoprotei</taxon>
        <taxon>Fervidicoccales</taxon>
        <taxon>Fervidicoccaceae</taxon>
        <taxon>Fervidicoccus</taxon>
    </lineage>
</organism>
<dbReference type="AlphaFoldDB" id="A0A7C1E286"/>
<dbReference type="CDD" id="cd02800">
    <property type="entry name" value="tRNA_bind_EcMetRS_like"/>
    <property type="match status" value="1"/>
</dbReference>
<name>A0A7C1E286_9CREN</name>
<dbReference type="Gene3D" id="2.40.50.140">
    <property type="entry name" value="Nucleic acid-binding proteins"/>
    <property type="match status" value="1"/>
</dbReference>
<evidence type="ECO:0000256" key="3">
    <source>
        <dbReference type="ARBA" id="ARBA00011738"/>
    </source>
</evidence>
<dbReference type="FunFam" id="2.40.50.140:FF:000042">
    <property type="entry name" value="Methionine--tRNA ligase"/>
    <property type="match status" value="1"/>
</dbReference>
<evidence type="ECO:0000256" key="1">
    <source>
        <dbReference type="ARBA" id="ARBA00003314"/>
    </source>
</evidence>
<comment type="subcellular location">
    <subcellularLocation>
        <location evidence="2">Cytoplasm</location>
    </subcellularLocation>
</comment>
<dbReference type="GO" id="GO:0004825">
    <property type="term" value="F:methionine-tRNA ligase activity"/>
    <property type="evidence" value="ECO:0007669"/>
    <property type="project" value="UniProtKB-EC"/>
</dbReference>
<dbReference type="InterPro" id="IPR051270">
    <property type="entry name" value="Tyrosine-tRNA_ligase_regulator"/>
</dbReference>
<comment type="subunit">
    <text evidence="3">Homodimer.</text>
</comment>
<proteinExistence type="predicted"/>
<dbReference type="PROSITE" id="PS50886">
    <property type="entry name" value="TRBD"/>
    <property type="match status" value="1"/>
</dbReference>
<dbReference type="PANTHER" id="PTHR11586:SF37">
    <property type="entry name" value="TRNA-BINDING DOMAIN-CONTAINING PROTEIN"/>
    <property type="match status" value="1"/>
</dbReference>
<keyword evidence="10" id="KW-0067">ATP-binding</keyword>
<dbReference type="GO" id="GO:0000049">
    <property type="term" value="F:tRNA binding"/>
    <property type="evidence" value="ECO:0007669"/>
    <property type="project" value="UniProtKB-KW"/>
</dbReference>
<evidence type="ECO:0000256" key="6">
    <source>
        <dbReference type="ARBA" id="ARBA00022490"/>
    </source>
</evidence>
<keyword evidence="9" id="KW-0547">Nucleotide-binding</keyword>
<dbReference type="EC" id="6.1.1.10" evidence="4"/>
<evidence type="ECO:0000256" key="5">
    <source>
        <dbReference type="ARBA" id="ARBA00018753"/>
    </source>
</evidence>
<evidence type="ECO:0000256" key="2">
    <source>
        <dbReference type="ARBA" id="ARBA00004496"/>
    </source>
</evidence>
<evidence type="ECO:0000313" key="17">
    <source>
        <dbReference type="EMBL" id="HDS11099.1"/>
    </source>
</evidence>
<comment type="catalytic activity">
    <reaction evidence="15">
        <text>tRNA(Met) + L-methionine + ATP = L-methionyl-tRNA(Met) + AMP + diphosphate</text>
        <dbReference type="Rhea" id="RHEA:13481"/>
        <dbReference type="Rhea" id="RHEA-COMP:9667"/>
        <dbReference type="Rhea" id="RHEA-COMP:9698"/>
        <dbReference type="ChEBI" id="CHEBI:30616"/>
        <dbReference type="ChEBI" id="CHEBI:33019"/>
        <dbReference type="ChEBI" id="CHEBI:57844"/>
        <dbReference type="ChEBI" id="CHEBI:78442"/>
        <dbReference type="ChEBI" id="CHEBI:78530"/>
        <dbReference type="ChEBI" id="CHEBI:456215"/>
        <dbReference type="EC" id="6.1.1.10"/>
    </reaction>
</comment>